<comment type="caution">
    <text evidence="5">The sequence shown here is derived from an EMBL/GenBank/DDBJ whole genome shotgun (WGS) entry which is preliminary data.</text>
</comment>
<dbReference type="InterPro" id="IPR050748">
    <property type="entry name" value="Glycosyltrans_8_dom-fam"/>
</dbReference>
<evidence type="ECO:0000256" key="3">
    <source>
        <dbReference type="ARBA" id="ARBA00022723"/>
    </source>
</evidence>
<dbReference type="InterPro" id="IPR029044">
    <property type="entry name" value="Nucleotide-diphossugar_trans"/>
</dbReference>
<dbReference type="Proteomes" id="UP000241048">
    <property type="component" value="Unassembled WGS sequence"/>
</dbReference>
<protein>
    <submittedName>
        <fullName evidence="5">Glycosyltransferase</fullName>
    </submittedName>
</protein>
<evidence type="ECO:0000313" key="6">
    <source>
        <dbReference type="Proteomes" id="UP000241048"/>
    </source>
</evidence>
<gene>
    <name evidence="5" type="ORF">C7U56_13390</name>
</gene>
<evidence type="ECO:0000256" key="2">
    <source>
        <dbReference type="ARBA" id="ARBA00022679"/>
    </source>
</evidence>
<dbReference type="PANTHER" id="PTHR13778:SF47">
    <property type="entry name" value="LIPOPOLYSACCHARIDE 1,3-GALACTOSYLTRANSFERASE"/>
    <property type="match status" value="1"/>
</dbReference>
<dbReference type="GO" id="GO:0016757">
    <property type="term" value="F:glycosyltransferase activity"/>
    <property type="evidence" value="ECO:0007669"/>
    <property type="project" value="UniProtKB-KW"/>
</dbReference>
<reference evidence="5 6" key="1">
    <citation type="submission" date="2018-03" db="EMBL/GenBank/DDBJ databases">
        <title>Lachnoclostridium SNUG30386 gen.nov., sp.nov., isolated from human faeces.</title>
        <authorList>
            <person name="Seo B."/>
            <person name="Jeon K."/>
            <person name="Ko G."/>
        </authorList>
    </citation>
    <scope>NUCLEOTIDE SEQUENCE [LARGE SCALE GENOMIC DNA]</scope>
    <source>
        <strain evidence="5 6">SNUG30386</strain>
    </source>
</reference>
<keyword evidence="1" id="KW-0328">Glycosyltransferase</keyword>
<dbReference type="InterPro" id="IPR002495">
    <property type="entry name" value="Glyco_trans_8"/>
</dbReference>
<feature type="domain" description="DUF4422" evidence="4">
    <location>
        <begin position="5"/>
        <end position="244"/>
    </location>
</feature>
<keyword evidence="3" id="KW-0479">Metal-binding</keyword>
<sequence>MSNIKILIACHKDTALLDSKILIPIQVGAAGSARRFEQMLSDDTGDQISAKNPMYCELTAQYWAWKNLEADYYGFFHYRRYLSFSEQKYREDRWGNVREDTFSDAIKEKYGLSDKQIEKVVTSYDLIISEEKNVASMPGKATNVYEQYQYGDSLHIEDLDCIVSIVQEKHPEYVQDLKEYLNGKYTCFCNMYIMKKELFHEYMEWLFDILSEFEKRSNLHDYSIEGRRTPGHLGERLLTLYYLHLKRTRQIKIKSLQTVILFHTEPALQGNVSPAFEKNNIAIAAACNEKFVPYMAVLLQSICEQAEQKNNYDILVLTQDISEKSKKILSLIIGDKSNFKIRYLNPTPYIQGCSFYIRGHFSIETYFRLVLPELLPDYKKILYLDSDMVVLDDVAKLYNESIDGYLLGACYDADTAGLYNGYEPNKKAYMDQVLQLKHPYQYFQAGTLLINLETFRATYTVEKKLQYAASRKFQLLDQDILNKLCEGRVRYIDMSWNMMVDYAGIRKEQIITKAPAWLNEMYLEARKHPKIIHYAGSEKPWNHPEMDFGSVFWQYARRTPYYETLLRDMTLASIQEKEEKRKWSRKILGGIRCVRDHGIGYTLRYLKKKKY</sequence>
<accession>A0A2T3FLR2</accession>
<organism evidence="5 6">
    <name type="scientific">Clostridium fessum</name>
    <dbReference type="NCBI Taxonomy" id="2126740"/>
    <lineage>
        <taxon>Bacteria</taxon>
        <taxon>Bacillati</taxon>
        <taxon>Bacillota</taxon>
        <taxon>Clostridia</taxon>
        <taxon>Eubacteriales</taxon>
        <taxon>Clostridiaceae</taxon>
        <taxon>Clostridium</taxon>
    </lineage>
</organism>
<dbReference type="EMBL" id="PYLO01000005">
    <property type="protein sequence ID" value="PST36218.1"/>
    <property type="molecule type" value="Genomic_DNA"/>
</dbReference>
<evidence type="ECO:0000259" key="4">
    <source>
        <dbReference type="Pfam" id="PF14393"/>
    </source>
</evidence>
<evidence type="ECO:0000313" key="5">
    <source>
        <dbReference type="EMBL" id="PST36218.1"/>
    </source>
</evidence>
<dbReference type="AlphaFoldDB" id="A0A2T3FLR2"/>
<keyword evidence="6" id="KW-1185">Reference proteome</keyword>
<dbReference type="Pfam" id="PF01501">
    <property type="entry name" value="Glyco_transf_8"/>
    <property type="match status" value="1"/>
</dbReference>
<proteinExistence type="predicted"/>
<name>A0A2T3FLR2_9CLOT</name>
<dbReference type="Pfam" id="PF14393">
    <property type="entry name" value="DUF4422"/>
    <property type="match status" value="1"/>
</dbReference>
<dbReference type="RefSeq" id="WP_107001633.1">
    <property type="nucleotide sequence ID" value="NZ_JAQDZI010000014.1"/>
</dbReference>
<dbReference type="Gene3D" id="3.90.550.10">
    <property type="entry name" value="Spore Coat Polysaccharide Biosynthesis Protein SpsA, Chain A"/>
    <property type="match status" value="1"/>
</dbReference>
<dbReference type="GO" id="GO:0046872">
    <property type="term" value="F:metal ion binding"/>
    <property type="evidence" value="ECO:0007669"/>
    <property type="project" value="UniProtKB-KW"/>
</dbReference>
<dbReference type="InterPro" id="IPR025536">
    <property type="entry name" value="DUF4422"/>
</dbReference>
<dbReference type="PANTHER" id="PTHR13778">
    <property type="entry name" value="GLYCOSYLTRANSFERASE 8 DOMAIN-CONTAINING PROTEIN"/>
    <property type="match status" value="1"/>
</dbReference>
<evidence type="ECO:0000256" key="1">
    <source>
        <dbReference type="ARBA" id="ARBA00022676"/>
    </source>
</evidence>
<dbReference type="CDD" id="cd04194">
    <property type="entry name" value="GT8_A4GalT_like"/>
    <property type="match status" value="1"/>
</dbReference>
<keyword evidence="2 5" id="KW-0808">Transferase</keyword>
<dbReference type="SUPFAM" id="SSF53448">
    <property type="entry name" value="Nucleotide-diphospho-sugar transferases"/>
    <property type="match status" value="1"/>
</dbReference>